<evidence type="ECO:0000256" key="1">
    <source>
        <dbReference type="SAM" id="MobiDB-lite"/>
    </source>
</evidence>
<feature type="transmembrane region" description="Helical" evidence="2">
    <location>
        <begin position="12"/>
        <end position="36"/>
    </location>
</feature>
<feature type="transmembrane region" description="Helical" evidence="2">
    <location>
        <begin position="413"/>
        <end position="434"/>
    </location>
</feature>
<feature type="transmembrane region" description="Helical" evidence="2">
    <location>
        <begin position="454"/>
        <end position="475"/>
    </location>
</feature>
<feature type="transmembrane region" description="Helical" evidence="2">
    <location>
        <begin position="48"/>
        <end position="68"/>
    </location>
</feature>
<keyword evidence="2" id="KW-0812">Transmembrane</keyword>
<evidence type="ECO:0000313" key="4">
    <source>
        <dbReference type="Proteomes" id="UP000737391"/>
    </source>
</evidence>
<dbReference type="OrthoDB" id="5403967at2759"/>
<dbReference type="Proteomes" id="UP000737391">
    <property type="component" value="Unassembled WGS sequence"/>
</dbReference>
<feature type="region of interest" description="Disordered" evidence="1">
    <location>
        <begin position="492"/>
        <end position="515"/>
    </location>
</feature>
<evidence type="ECO:0000256" key="2">
    <source>
        <dbReference type="SAM" id="Phobius"/>
    </source>
</evidence>
<gene>
    <name evidence="3" type="ORF">FAGAP_7765</name>
</gene>
<dbReference type="AlphaFoldDB" id="A0A9P5B6D0"/>
<feature type="transmembrane region" description="Helical" evidence="2">
    <location>
        <begin position="374"/>
        <end position="392"/>
    </location>
</feature>
<feature type="transmembrane region" description="Helical" evidence="2">
    <location>
        <begin position="221"/>
        <end position="250"/>
    </location>
</feature>
<accession>A0A9P5B6D0</accession>
<feature type="non-terminal residue" evidence="3">
    <location>
        <position position="1"/>
    </location>
</feature>
<keyword evidence="4" id="KW-1185">Reference proteome</keyword>
<comment type="caution">
    <text evidence="3">The sequence shown here is derived from an EMBL/GenBank/DDBJ whole genome shotgun (WGS) entry which is preliminary data.</text>
</comment>
<proteinExistence type="predicted"/>
<keyword evidence="2" id="KW-1133">Transmembrane helix</keyword>
<evidence type="ECO:0000313" key="3">
    <source>
        <dbReference type="EMBL" id="KAF4496074.1"/>
    </source>
</evidence>
<organism evidence="3 4">
    <name type="scientific">Fusarium agapanthi</name>
    <dbReference type="NCBI Taxonomy" id="1803897"/>
    <lineage>
        <taxon>Eukaryota</taxon>
        <taxon>Fungi</taxon>
        <taxon>Dikarya</taxon>
        <taxon>Ascomycota</taxon>
        <taxon>Pezizomycotina</taxon>
        <taxon>Sordariomycetes</taxon>
        <taxon>Hypocreomycetidae</taxon>
        <taxon>Hypocreales</taxon>
        <taxon>Nectriaceae</taxon>
        <taxon>Fusarium</taxon>
        <taxon>Fusarium fujikuroi species complex</taxon>
    </lineage>
</organism>
<dbReference type="EMBL" id="LUFC02000573">
    <property type="protein sequence ID" value="KAF4496074.1"/>
    <property type="molecule type" value="Genomic_DNA"/>
</dbReference>
<name>A0A9P5B6D0_9HYPO</name>
<sequence length="515" mass="58395">MAFSFSSLRARVPGGVIALWATIAVLIHVPAISVVVQQVLILTLGPNLSAGFFIRNLPVTCILTFAVLRRWRLKWRTPFNPTFVAWLSSMLLEIEWLTSRCHDDNIGWDRAYYFGSLVGQLAFMLCMCLDAAHRTLPAAERQNPVRYKVFPIEQRKTQPVYFVSSPAFGPTWLVQALYQAQDRVVFLAWRAGVWLFASARARGRPLQERECEKAMEATRRFLTLFTLLVVNFFVPRLQLLVLGIALSMLWGLNPGFIWNILELVCHYALEIDGEYFELRRVGDSIELSRKLSGSSSNNQEPVRIILSRTCAGCTFMTKDEIEEKGKHLIAISPSYDAIKYNCQGLRNNLFNRILDDRAVPPEHKRLNLGWVSPHASFLQVMVEFIFSFYYNLDMSTTIVNMSTSKTVWGATTAALPLLWIGFAVLKLINSPILILRALPVVTRKLSTFPPAKQVLYLLSIIRYVLTLAHYAYVLCIRRNEYGDTSFRILSGGEPKPADSVSPSEVDNNDLVSDDE</sequence>
<reference evidence="3" key="1">
    <citation type="submission" date="2020-01" db="EMBL/GenBank/DDBJ databases">
        <title>Identification and distribution of gene clusters putatively required for synthesis of sphingolipid metabolism inhibitors in phylogenetically diverse species of the filamentous fungus Fusarium.</title>
        <authorList>
            <person name="Kim H.-S."/>
            <person name="Busman M."/>
            <person name="Brown D.W."/>
            <person name="Divon H."/>
            <person name="Uhlig S."/>
            <person name="Proctor R.H."/>
        </authorList>
    </citation>
    <scope>NUCLEOTIDE SEQUENCE</scope>
    <source>
        <strain evidence="3">NRRL 31653</strain>
    </source>
</reference>
<keyword evidence="2" id="KW-0472">Membrane</keyword>
<protein>
    <submittedName>
        <fullName evidence="3">Uncharacterized protein</fullName>
    </submittedName>
</protein>